<reference evidence="1" key="1">
    <citation type="submission" date="2016-10" db="EMBL/GenBank/DDBJ databases">
        <authorList>
            <person name="de Groot N.N."/>
        </authorList>
    </citation>
    <scope>NUCLEOTIDE SEQUENCE</scope>
</reference>
<evidence type="ECO:0000313" key="1">
    <source>
        <dbReference type="EMBL" id="SFV71059.1"/>
    </source>
</evidence>
<organism evidence="1">
    <name type="scientific">hydrothermal vent metagenome</name>
    <dbReference type="NCBI Taxonomy" id="652676"/>
    <lineage>
        <taxon>unclassified sequences</taxon>
        <taxon>metagenomes</taxon>
        <taxon>ecological metagenomes</taxon>
    </lineage>
</organism>
<dbReference type="AlphaFoldDB" id="A0A1W1CZ51"/>
<name>A0A1W1CZ51_9ZZZZ</name>
<protein>
    <submittedName>
        <fullName evidence="1">Uncharacterized protein</fullName>
    </submittedName>
</protein>
<gene>
    <name evidence="1" type="ORF">MNB_SV-13-1552</name>
</gene>
<accession>A0A1W1CZ51</accession>
<sequence length="49" mass="5897">MPYGKSIRNCDKRKFINFKIATYKGKKSKKEASFIEFNFNKRKEIFKTS</sequence>
<proteinExistence type="predicted"/>
<dbReference type="EMBL" id="FPHM01000195">
    <property type="protein sequence ID" value="SFV71059.1"/>
    <property type="molecule type" value="Genomic_DNA"/>
</dbReference>